<accession>A0A6J5LWC0</accession>
<proteinExistence type="predicted"/>
<dbReference type="EMBL" id="LR796338">
    <property type="protein sequence ID" value="CAB4137357.1"/>
    <property type="molecule type" value="Genomic_DNA"/>
</dbReference>
<organism evidence="1">
    <name type="scientific">uncultured Caudovirales phage</name>
    <dbReference type="NCBI Taxonomy" id="2100421"/>
    <lineage>
        <taxon>Viruses</taxon>
        <taxon>Duplodnaviria</taxon>
        <taxon>Heunggongvirae</taxon>
        <taxon>Uroviricota</taxon>
        <taxon>Caudoviricetes</taxon>
        <taxon>Peduoviridae</taxon>
        <taxon>Maltschvirus</taxon>
        <taxon>Maltschvirus maltsch</taxon>
    </lineage>
</organism>
<gene>
    <name evidence="1" type="ORF">UFOVP325_33</name>
    <name evidence="2" type="ORF">UFOVP430_28</name>
</gene>
<evidence type="ECO:0000313" key="1">
    <source>
        <dbReference type="EMBL" id="CAB4137357.1"/>
    </source>
</evidence>
<dbReference type="EMBL" id="LR796481">
    <property type="protein sequence ID" value="CAB4147458.1"/>
    <property type="molecule type" value="Genomic_DNA"/>
</dbReference>
<name>A0A6J5LWC0_9CAUD</name>
<sequence>MTLDQLDRALARWSDYPNYISYYSLREDEDFIKLLVNGATNDELLEHLQSTYPDHFEETN</sequence>
<evidence type="ECO:0000313" key="2">
    <source>
        <dbReference type="EMBL" id="CAB4147458.1"/>
    </source>
</evidence>
<protein>
    <submittedName>
        <fullName evidence="1">Uncharacterized protein</fullName>
    </submittedName>
</protein>
<reference evidence="1" key="1">
    <citation type="submission" date="2020-04" db="EMBL/GenBank/DDBJ databases">
        <authorList>
            <person name="Chiriac C."/>
            <person name="Salcher M."/>
            <person name="Ghai R."/>
            <person name="Kavagutti S V."/>
        </authorList>
    </citation>
    <scope>NUCLEOTIDE SEQUENCE</scope>
</reference>